<name>A0A9D5LZV4_9FIRM</name>
<dbReference type="Proteomes" id="UP000806542">
    <property type="component" value="Unassembled WGS sequence"/>
</dbReference>
<keyword evidence="8" id="KW-1185">Reference proteome</keyword>
<dbReference type="Pfam" id="PF05592">
    <property type="entry name" value="Bac_rhamnosid"/>
    <property type="match status" value="1"/>
</dbReference>
<dbReference type="InterPro" id="IPR008902">
    <property type="entry name" value="Rhamnosid_concanavalin"/>
</dbReference>
<dbReference type="InterPro" id="IPR035396">
    <property type="entry name" value="Bac_rhamnosid6H"/>
</dbReference>
<evidence type="ECO:0000256" key="3">
    <source>
        <dbReference type="SAM" id="MobiDB-lite"/>
    </source>
</evidence>
<accession>A0A9D5LZV4</accession>
<reference evidence="7" key="1">
    <citation type="submission" date="2020-10" db="EMBL/GenBank/DDBJ databases">
        <title>ChiBAC.</title>
        <authorList>
            <person name="Zenner C."/>
            <person name="Hitch T.C.A."/>
            <person name="Clavel T."/>
        </authorList>
    </citation>
    <scope>NUCLEOTIDE SEQUENCE</scope>
    <source>
        <strain evidence="7">DSM 107454</strain>
    </source>
</reference>
<comment type="catalytic activity">
    <reaction evidence="1">
        <text>Hydrolysis of terminal non-reducing alpha-L-rhamnose residues in alpha-L-rhamnosides.</text>
        <dbReference type="EC" id="3.2.1.40"/>
    </reaction>
</comment>
<dbReference type="InterPro" id="IPR008979">
    <property type="entry name" value="Galactose-bd-like_sf"/>
</dbReference>
<gene>
    <name evidence="7" type="ORF">INF28_06135</name>
</gene>
<evidence type="ECO:0000256" key="2">
    <source>
        <dbReference type="ARBA" id="ARBA00012652"/>
    </source>
</evidence>
<dbReference type="PANTHER" id="PTHR33307">
    <property type="entry name" value="ALPHA-RHAMNOSIDASE (EUROFUNG)"/>
    <property type="match status" value="1"/>
</dbReference>
<evidence type="ECO:0000259" key="6">
    <source>
        <dbReference type="Pfam" id="PF17389"/>
    </source>
</evidence>
<dbReference type="PANTHER" id="PTHR33307:SF6">
    <property type="entry name" value="ALPHA-RHAMNOSIDASE (EUROFUNG)-RELATED"/>
    <property type="match status" value="1"/>
</dbReference>
<dbReference type="SUPFAM" id="SSF48208">
    <property type="entry name" value="Six-hairpin glycosidases"/>
    <property type="match status" value="1"/>
</dbReference>
<dbReference type="InterPro" id="IPR016007">
    <property type="entry name" value="Alpha_rhamnosid"/>
</dbReference>
<evidence type="ECO:0000256" key="1">
    <source>
        <dbReference type="ARBA" id="ARBA00001445"/>
    </source>
</evidence>
<feature type="region of interest" description="Disordered" evidence="3">
    <location>
        <begin position="692"/>
        <end position="713"/>
    </location>
</feature>
<dbReference type="Gene3D" id="1.50.10.10">
    <property type="match status" value="1"/>
</dbReference>
<organism evidence="7 8">
    <name type="scientific">Ructibacterium gallinarum</name>
    <dbReference type="NCBI Taxonomy" id="2779355"/>
    <lineage>
        <taxon>Bacteria</taxon>
        <taxon>Bacillati</taxon>
        <taxon>Bacillota</taxon>
        <taxon>Clostridia</taxon>
        <taxon>Eubacteriales</taxon>
        <taxon>Oscillospiraceae</taxon>
        <taxon>Ructibacterium</taxon>
    </lineage>
</organism>
<feature type="domain" description="Alpha-L-rhamnosidase six-hairpin glycosidase" evidence="6">
    <location>
        <begin position="327"/>
        <end position="653"/>
    </location>
</feature>
<comment type="caution">
    <text evidence="7">The sequence shown here is derived from an EMBL/GenBank/DDBJ whole genome shotgun (WGS) entry which is preliminary data.</text>
</comment>
<dbReference type="Pfam" id="PF17389">
    <property type="entry name" value="Bac_rhamnosid6H"/>
    <property type="match status" value="1"/>
</dbReference>
<dbReference type="InterPro" id="IPR012341">
    <property type="entry name" value="6hp_glycosidase-like_sf"/>
</dbReference>
<dbReference type="AlphaFoldDB" id="A0A9D5LZV4"/>
<dbReference type="EC" id="3.2.1.40" evidence="2"/>
<proteinExistence type="predicted"/>
<dbReference type="GO" id="GO:0005975">
    <property type="term" value="P:carbohydrate metabolic process"/>
    <property type="evidence" value="ECO:0007669"/>
    <property type="project" value="InterPro"/>
</dbReference>
<dbReference type="EMBL" id="JADCKB010000010">
    <property type="protein sequence ID" value="MBE5040042.1"/>
    <property type="molecule type" value="Genomic_DNA"/>
</dbReference>
<evidence type="ECO:0000313" key="8">
    <source>
        <dbReference type="Proteomes" id="UP000806542"/>
    </source>
</evidence>
<dbReference type="InterPro" id="IPR008928">
    <property type="entry name" value="6-hairpin_glycosidase_sf"/>
</dbReference>
<dbReference type="SUPFAM" id="SSF49785">
    <property type="entry name" value="Galactose-binding domain-like"/>
    <property type="match status" value="1"/>
</dbReference>
<feature type="domain" description="Alpha-L-rhamnosidase concanavalin-like" evidence="4">
    <location>
        <begin position="222"/>
        <end position="316"/>
    </location>
</feature>
<dbReference type="GO" id="GO:0030596">
    <property type="term" value="F:alpha-L-rhamnosidase activity"/>
    <property type="evidence" value="ECO:0007669"/>
    <property type="project" value="UniProtKB-EC"/>
</dbReference>
<evidence type="ECO:0000313" key="7">
    <source>
        <dbReference type="EMBL" id="MBE5040042.1"/>
    </source>
</evidence>
<evidence type="ECO:0000259" key="5">
    <source>
        <dbReference type="Pfam" id="PF08531"/>
    </source>
</evidence>
<feature type="domain" description="Bacterial alpha-L-rhamnosidase N-terminal" evidence="5">
    <location>
        <begin position="57"/>
        <end position="210"/>
    </location>
</feature>
<dbReference type="Gene3D" id="2.60.120.260">
    <property type="entry name" value="Galactose-binding domain-like"/>
    <property type="match status" value="2"/>
</dbReference>
<dbReference type="InterPro" id="IPR013737">
    <property type="entry name" value="Bac_rhamnosid_N"/>
</dbReference>
<dbReference type="RefSeq" id="WP_226392591.1">
    <property type="nucleotide sequence ID" value="NZ_JADCKB010000010.1"/>
</dbReference>
<dbReference type="Pfam" id="PF08531">
    <property type="entry name" value="Bac_rhamnosid_N"/>
    <property type="match status" value="1"/>
</dbReference>
<evidence type="ECO:0000259" key="4">
    <source>
        <dbReference type="Pfam" id="PF05592"/>
    </source>
</evidence>
<sequence>MDWIGQWITTENFADVLPIDVFHKEAEEREIVPSVYENYHVHFVKEFAIRKSGVYQIRISADDYYKLYINGTFVCQGPAPAYVSAYHYNQIDISSYLNMGRNKIAVHVYYQGVINRVWNSGDNRMGLAAEILCDGRFLFGTDESWRCARAEEYSGDTTSYRTQFREDIDFRKKQADWTTLGADETGYQNACLVTAPDWQFADQPSPVVDVYETKPAKITNPSPNVWLFDFGQEITGQIYFTAKGTAGQEVCVKYGEELEADGSVRFETRCCCDYYDRCTLSGGEDTFDFFDYKAFRYVQIACDTQVFDPQEVRAIVRHHRFLERCRLETDIPYLKEIWDLCRNTLRYGVQEGFLDCPSREKGQYLGDFTVSGLAYLYLTGDAEIYRKTLFDFAQSARVCKGLMAVAPGSFMQEIADFSLQYPLQVLHYYRLTGDLETVRKLYPIIEGVMEHFKQFEREDGLLQNVTDKWNLVDWPKNLRDGYCVNTEQGQKEIPVHCVLNAFYAGAAACIEEIRDLLGLERIGRAQVLKKAFCDVFYSKKTKLFYDDAAHTHSSLHANALPLYFSLAPQEAHDSMKKLIMEKGLCCGVQFAYFVLKGLGRIGAQEEEFDLLMNQSEHSWVNMLREGATTCFEVWGKEQKWNTSLCHPWACAPVIILVEDILELTGEHFQSPNGKKVEKKLKNGRISLTVWPEEKNAGNAEGQGCRMTPYEERK</sequence>
<keyword evidence="7" id="KW-0378">Hydrolase</keyword>
<protein>
    <recommendedName>
        <fullName evidence="2">alpha-L-rhamnosidase</fullName>
        <ecNumber evidence="2">3.2.1.40</ecNumber>
    </recommendedName>
</protein>